<evidence type="ECO:0000313" key="2">
    <source>
        <dbReference type="EMBL" id="HEN15712.1"/>
    </source>
</evidence>
<accession>A0A7C2P1C1</accession>
<feature type="compositionally biased region" description="Basic and acidic residues" evidence="1">
    <location>
        <begin position="97"/>
        <end position="106"/>
    </location>
</feature>
<proteinExistence type="predicted"/>
<sequence>MLPLQCFVRVPVLLLCGVVVAGSGCRQLDTRNARNSAPVKSQPEQPQLPEPLSEPMLREQRQPIPPTPASEASHRRSAATLPAGYDEEPLPIPESIRNYDDTESDKPSPAQPPDASEPDGPIAALVDPSGVEFDLLEFVSNLNLPTSTTRTPTVRQPMPPSAPVRVVSLRERVDDWPRNGLPQNLVISPLLRD</sequence>
<feature type="region of interest" description="Disordered" evidence="1">
    <location>
        <begin position="32"/>
        <end position="123"/>
    </location>
</feature>
<evidence type="ECO:0000256" key="1">
    <source>
        <dbReference type="SAM" id="MobiDB-lite"/>
    </source>
</evidence>
<comment type="caution">
    <text evidence="2">The sequence shown here is derived from an EMBL/GenBank/DDBJ whole genome shotgun (WGS) entry which is preliminary data.</text>
</comment>
<feature type="compositionally biased region" description="Low complexity" evidence="1">
    <location>
        <begin position="41"/>
        <end position="55"/>
    </location>
</feature>
<dbReference type="EMBL" id="DSOK01000271">
    <property type="protein sequence ID" value="HEN15712.1"/>
    <property type="molecule type" value="Genomic_DNA"/>
</dbReference>
<name>A0A7C2P1C1_9PLAN</name>
<protein>
    <submittedName>
        <fullName evidence="2">Uncharacterized protein</fullName>
    </submittedName>
</protein>
<dbReference type="AlphaFoldDB" id="A0A7C2P1C1"/>
<gene>
    <name evidence="2" type="ORF">ENQ76_09630</name>
</gene>
<organism evidence="2">
    <name type="scientific">Schlesneria paludicola</name>
    <dbReference type="NCBI Taxonomy" id="360056"/>
    <lineage>
        <taxon>Bacteria</taxon>
        <taxon>Pseudomonadati</taxon>
        <taxon>Planctomycetota</taxon>
        <taxon>Planctomycetia</taxon>
        <taxon>Planctomycetales</taxon>
        <taxon>Planctomycetaceae</taxon>
        <taxon>Schlesneria</taxon>
    </lineage>
</organism>
<reference evidence="2" key="1">
    <citation type="journal article" date="2020" name="mSystems">
        <title>Genome- and Community-Level Interaction Insights into Carbon Utilization and Element Cycling Functions of Hydrothermarchaeota in Hydrothermal Sediment.</title>
        <authorList>
            <person name="Zhou Z."/>
            <person name="Liu Y."/>
            <person name="Xu W."/>
            <person name="Pan J."/>
            <person name="Luo Z.H."/>
            <person name="Li M."/>
        </authorList>
    </citation>
    <scope>NUCLEOTIDE SEQUENCE [LARGE SCALE GENOMIC DNA]</scope>
    <source>
        <strain evidence="2">SpSt-339</strain>
    </source>
</reference>